<reference evidence="1 2" key="1">
    <citation type="submission" date="2018-09" db="EMBL/GenBank/DDBJ databases">
        <authorList>
            <consortium name="Pathogen Informatics"/>
        </authorList>
    </citation>
    <scope>NUCLEOTIDE SEQUENCE [LARGE SCALE GENOMIC DNA]</scope>
    <source>
        <strain evidence="1 2">OH-22767</strain>
    </source>
</reference>
<dbReference type="Proteomes" id="UP000262142">
    <property type="component" value="Unassembled WGS sequence"/>
</dbReference>
<dbReference type="InterPro" id="IPR045607">
    <property type="entry name" value="DUF6452"/>
</dbReference>
<organism evidence="1 2">
    <name type="scientific">Candidatus Ornithobacterium hominis</name>
    <dbReference type="NCBI Taxonomy" id="2497989"/>
    <lineage>
        <taxon>Bacteria</taxon>
        <taxon>Pseudomonadati</taxon>
        <taxon>Bacteroidota</taxon>
        <taxon>Flavobacteriia</taxon>
        <taxon>Flavobacteriales</taxon>
        <taxon>Weeksellaceae</taxon>
        <taxon>Ornithobacterium</taxon>
    </lineage>
</organism>
<dbReference type="Pfam" id="PF20050">
    <property type="entry name" value="DUF6452"/>
    <property type="match status" value="1"/>
</dbReference>
<dbReference type="PROSITE" id="PS51257">
    <property type="entry name" value="PROKAR_LIPOPROTEIN"/>
    <property type="match status" value="1"/>
</dbReference>
<gene>
    <name evidence="1" type="ORF">SAMEA104719789_01696</name>
</gene>
<dbReference type="AlphaFoldDB" id="A0A383U4M6"/>
<protein>
    <submittedName>
        <fullName evidence="1">Uncharacterized protein</fullName>
    </submittedName>
</protein>
<dbReference type="EMBL" id="UNSC01000009">
    <property type="protein sequence ID" value="SZD74236.1"/>
    <property type="molecule type" value="Genomic_DNA"/>
</dbReference>
<dbReference type="RefSeq" id="WP_119059841.1">
    <property type="nucleotide sequence ID" value="NZ_UNSC01000009.1"/>
</dbReference>
<accession>A0A383U4M6</accession>
<proteinExistence type="predicted"/>
<dbReference type="OrthoDB" id="663527at2"/>
<name>A0A383U4M6_9FLAO</name>
<evidence type="ECO:0000313" key="2">
    <source>
        <dbReference type="Proteomes" id="UP000262142"/>
    </source>
</evidence>
<sequence length="153" mass="17836">MRVLILFFISLLLFSCEEEDICIEGSTPRLVIETVSTSQAPISVDSVQIFRNQGNQDSMIYKGTLSQQYKIPLLLKEAPFTKFTFKIYRKNQIIQDEFIVGYNYKLNYVSKACGYRVLYDSLNVKFKPNFFKKIEVLKPVLDHEAAPHLRFSY</sequence>
<keyword evidence="2" id="KW-1185">Reference proteome</keyword>
<evidence type="ECO:0000313" key="1">
    <source>
        <dbReference type="EMBL" id="SZD74236.1"/>
    </source>
</evidence>